<dbReference type="InterPro" id="IPR005892">
    <property type="entry name" value="Gly-betaine_transp_ATP-bd"/>
</dbReference>
<keyword evidence="4 8" id="KW-0067">ATP-binding</keyword>
<dbReference type="Gene3D" id="3.10.580.10">
    <property type="entry name" value="CBS-domain"/>
    <property type="match status" value="1"/>
</dbReference>
<dbReference type="SUPFAM" id="SSF52540">
    <property type="entry name" value="P-loop containing nucleoside triphosphate hydrolases"/>
    <property type="match status" value="1"/>
</dbReference>
<dbReference type="InterPro" id="IPR017871">
    <property type="entry name" value="ABC_transporter-like_CS"/>
</dbReference>
<feature type="domain" description="ABC transporter" evidence="9">
    <location>
        <begin position="33"/>
        <end position="269"/>
    </location>
</feature>
<comment type="catalytic activity">
    <reaction evidence="8">
        <text>a quaternary ammonium(out) + ATP + H2O = a quaternary ammonium(in) + ADP + phosphate + H(+)</text>
        <dbReference type="Rhea" id="RHEA:11036"/>
        <dbReference type="ChEBI" id="CHEBI:15377"/>
        <dbReference type="ChEBI" id="CHEBI:15378"/>
        <dbReference type="ChEBI" id="CHEBI:30616"/>
        <dbReference type="ChEBI" id="CHEBI:35267"/>
        <dbReference type="ChEBI" id="CHEBI:43474"/>
        <dbReference type="ChEBI" id="CHEBI:456216"/>
    </reaction>
</comment>
<dbReference type="Pfam" id="PF00005">
    <property type="entry name" value="ABC_tran"/>
    <property type="match status" value="1"/>
</dbReference>
<dbReference type="PROSITE" id="PS50893">
    <property type="entry name" value="ABC_TRANSPORTER_2"/>
    <property type="match status" value="1"/>
</dbReference>
<dbReference type="GO" id="GO:0031460">
    <property type="term" value="P:glycine betaine transport"/>
    <property type="evidence" value="ECO:0007669"/>
    <property type="project" value="InterPro"/>
</dbReference>
<keyword evidence="3 8" id="KW-0547">Nucleotide-binding</keyword>
<keyword evidence="2 8" id="KW-0813">Transport</keyword>
<proteinExistence type="inferred from homology"/>
<comment type="subcellular location">
    <subcellularLocation>
        <location evidence="8">Cell inner membrane</location>
        <topology evidence="8">Peripheral membrane protein</topology>
    </subcellularLocation>
</comment>
<evidence type="ECO:0000256" key="1">
    <source>
        <dbReference type="ARBA" id="ARBA00005417"/>
    </source>
</evidence>
<keyword evidence="5" id="KW-0029">Amino-acid transport</keyword>
<dbReference type="InterPro" id="IPR051921">
    <property type="entry name" value="ABC_osmolyte_uptake_ATP-bind"/>
</dbReference>
<dbReference type="GO" id="GO:0005524">
    <property type="term" value="F:ATP binding"/>
    <property type="evidence" value="ECO:0007669"/>
    <property type="project" value="UniProtKB-UniRule"/>
</dbReference>
<evidence type="ECO:0000256" key="6">
    <source>
        <dbReference type="ARBA" id="ARBA00023122"/>
    </source>
</evidence>
<dbReference type="InterPro" id="IPR003593">
    <property type="entry name" value="AAA+_ATPase"/>
</dbReference>
<dbReference type="CDD" id="cd03294">
    <property type="entry name" value="ABC_Pro_Gly_Betaine"/>
    <property type="match status" value="1"/>
</dbReference>
<gene>
    <name evidence="11" type="ORF">H8689_08085</name>
</gene>
<dbReference type="InterPro" id="IPR046342">
    <property type="entry name" value="CBS_dom_sf"/>
</dbReference>
<dbReference type="GO" id="GO:0006865">
    <property type="term" value="P:amino acid transport"/>
    <property type="evidence" value="ECO:0007669"/>
    <property type="project" value="UniProtKB-UniRule"/>
</dbReference>
<keyword evidence="8" id="KW-0997">Cell inner membrane</keyword>
<dbReference type="Gene3D" id="3.40.50.300">
    <property type="entry name" value="P-loop containing nucleotide triphosphate hydrolases"/>
    <property type="match status" value="1"/>
</dbReference>
<dbReference type="PROSITE" id="PS51371">
    <property type="entry name" value="CBS"/>
    <property type="match status" value="1"/>
</dbReference>
<evidence type="ECO:0000313" key="11">
    <source>
        <dbReference type="EMBL" id="MBC8591072.1"/>
    </source>
</evidence>
<dbReference type="AlphaFoldDB" id="A0A926IHV0"/>
<dbReference type="InterPro" id="IPR000644">
    <property type="entry name" value="CBS_dom"/>
</dbReference>
<keyword evidence="8" id="KW-0472">Membrane</keyword>
<evidence type="ECO:0000313" key="12">
    <source>
        <dbReference type="Proteomes" id="UP000601522"/>
    </source>
</evidence>
<evidence type="ECO:0000256" key="8">
    <source>
        <dbReference type="RuleBase" id="RU369116"/>
    </source>
</evidence>
<dbReference type="GO" id="GO:0006970">
    <property type="term" value="P:response to osmotic stress"/>
    <property type="evidence" value="ECO:0007669"/>
    <property type="project" value="UniProtKB-ARBA"/>
</dbReference>
<dbReference type="PANTHER" id="PTHR43869">
    <property type="entry name" value="GLYCINE BETAINE/PROLINE BETAINE TRANSPORT SYSTEM ATP-BINDING PROTEIN PROV"/>
    <property type="match status" value="1"/>
</dbReference>
<evidence type="ECO:0000256" key="4">
    <source>
        <dbReference type="ARBA" id="ARBA00022840"/>
    </source>
</evidence>
<keyword evidence="6 7" id="KW-0129">CBS domain</keyword>
<dbReference type="PANTHER" id="PTHR43869:SF1">
    <property type="entry name" value="GLYCINE BETAINE_PROLINE BETAINE TRANSPORT SYSTEM ATP-BINDING PROTEIN PROV"/>
    <property type="match status" value="1"/>
</dbReference>
<dbReference type="SMART" id="SM00116">
    <property type="entry name" value="CBS"/>
    <property type="match status" value="2"/>
</dbReference>
<evidence type="ECO:0000259" key="9">
    <source>
        <dbReference type="PROSITE" id="PS50893"/>
    </source>
</evidence>
<evidence type="ECO:0000256" key="3">
    <source>
        <dbReference type="ARBA" id="ARBA00022741"/>
    </source>
</evidence>
<feature type="domain" description="CBS" evidence="10">
    <location>
        <begin position="284"/>
        <end position="340"/>
    </location>
</feature>
<dbReference type="EC" id="7.6.2.9" evidence="8"/>
<comment type="caution">
    <text evidence="11">The sequence shown here is derived from an EMBL/GenBank/DDBJ whole genome shotgun (WGS) entry which is preliminary data.</text>
</comment>
<dbReference type="Proteomes" id="UP000601522">
    <property type="component" value="Unassembled WGS sequence"/>
</dbReference>
<evidence type="ECO:0000259" key="10">
    <source>
        <dbReference type="PROSITE" id="PS51371"/>
    </source>
</evidence>
<dbReference type="NCBIfam" id="TIGR01186">
    <property type="entry name" value="proV"/>
    <property type="match status" value="1"/>
</dbReference>
<dbReference type="Pfam" id="PF00571">
    <property type="entry name" value="CBS"/>
    <property type="match status" value="2"/>
</dbReference>
<evidence type="ECO:0000256" key="7">
    <source>
        <dbReference type="PROSITE-ProRule" id="PRU00703"/>
    </source>
</evidence>
<evidence type="ECO:0000256" key="5">
    <source>
        <dbReference type="ARBA" id="ARBA00022970"/>
    </source>
</evidence>
<keyword evidence="12" id="KW-1185">Reference proteome</keyword>
<reference evidence="11 12" key="1">
    <citation type="submission" date="2020-08" db="EMBL/GenBank/DDBJ databases">
        <title>Genome public.</title>
        <authorList>
            <person name="Liu C."/>
            <person name="Sun Q."/>
        </authorList>
    </citation>
    <scope>NUCLEOTIDE SEQUENCE [LARGE SCALE GENOMIC DNA]</scope>
    <source>
        <strain evidence="11 12">NSJ-26</strain>
    </source>
</reference>
<accession>A0A926IHV0</accession>
<dbReference type="GO" id="GO:0016887">
    <property type="term" value="F:ATP hydrolysis activity"/>
    <property type="evidence" value="ECO:0007669"/>
    <property type="project" value="UniProtKB-UniRule"/>
</dbReference>
<dbReference type="InterPro" id="IPR003439">
    <property type="entry name" value="ABC_transporter-like_ATP-bd"/>
</dbReference>
<dbReference type="SUPFAM" id="SSF54631">
    <property type="entry name" value="CBS-domain pair"/>
    <property type="match status" value="1"/>
</dbReference>
<dbReference type="EMBL" id="JACRTK010000003">
    <property type="protein sequence ID" value="MBC8591072.1"/>
    <property type="molecule type" value="Genomic_DNA"/>
</dbReference>
<comment type="subunit">
    <text evidence="8">The complex is probably composed of two ATP-binding proteins, two transmembrane proteins and a solute-binding protein.</text>
</comment>
<protein>
    <recommendedName>
        <fullName evidence="8">Quaternary amine transport ATP-binding protein</fullName>
        <ecNumber evidence="8">7.6.2.9</ecNumber>
    </recommendedName>
</protein>
<evidence type="ECO:0000256" key="2">
    <source>
        <dbReference type="ARBA" id="ARBA00022448"/>
    </source>
</evidence>
<sequence length="394" mass="43588">MNNGDINILSVKNLCKLYGSDKSKAIKLKEAGVSKDEIYNKTGVTMALWDVSLDVKKGEIFVIIGLSGSGKSTLVRCFNMLNKPTKGQIYFQGKDIGKFNKEELKDYRRNKISMVFQQFGLMSHRDVLGNVEYGLEVKGIPKEDRQAKAKEMISMVGLEGHDNESISNLSGGMKQRVGIARALANDPEILLMDEPFSALDPLVRKDMQFELLTIQKKLDKTIVFITHDINEAFKLGDRVAIMKDGELIQVDTPEEMSENPADDYVKQFIDSADKTQVISVRNVMITPNCIVRLKDTLGYAINTMRDNGVSSAYVVGEKMKLQGVVTIDDAIQANKKGLSISDILIRNINTTAPDTLLSDIMSMAAEAPFPIAVVDEDNSLKGIVSKVHVLSSML</sequence>
<keyword evidence="8" id="KW-1003">Cell membrane</keyword>
<dbReference type="SMART" id="SM00382">
    <property type="entry name" value="AAA"/>
    <property type="match status" value="1"/>
</dbReference>
<dbReference type="GO" id="GO:0005886">
    <property type="term" value="C:plasma membrane"/>
    <property type="evidence" value="ECO:0007669"/>
    <property type="project" value="UniProtKB-SubCell"/>
</dbReference>
<dbReference type="RefSeq" id="WP_249323937.1">
    <property type="nucleotide sequence ID" value="NZ_JACRTK010000003.1"/>
</dbReference>
<organism evidence="11 12">
    <name type="scientific">Wansuia hejianensis</name>
    <dbReference type="NCBI Taxonomy" id="2763667"/>
    <lineage>
        <taxon>Bacteria</taxon>
        <taxon>Bacillati</taxon>
        <taxon>Bacillota</taxon>
        <taxon>Clostridia</taxon>
        <taxon>Lachnospirales</taxon>
        <taxon>Lachnospiraceae</taxon>
        <taxon>Wansuia</taxon>
    </lineage>
</organism>
<dbReference type="PROSITE" id="PS00211">
    <property type="entry name" value="ABC_TRANSPORTER_1"/>
    <property type="match status" value="1"/>
</dbReference>
<name>A0A926IHV0_9FIRM</name>
<dbReference type="InterPro" id="IPR027417">
    <property type="entry name" value="P-loop_NTPase"/>
</dbReference>
<dbReference type="GO" id="GO:0015418">
    <property type="term" value="F:ABC-type quaternary ammonium compound transporting activity"/>
    <property type="evidence" value="ECO:0007669"/>
    <property type="project" value="UniProtKB-EC"/>
</dbReference>
<comment type="similarity">
    <text evidence="1 8">Belongs to the ABC transporter superfamily.</text>
</comment>
<dbReference type="FunFam" id="3.40.50.300:FF:000201">
    <property type="entry name" value="Glycine betaine/L-proline ABC transporter ATP-binding protein"/>
    <property type="match status" value="1"/>
</dbReference>